<dbReference type="PANTHER" id="PTHR47510:SF3">
    <property type="entry name" value="ENDO_EXONUCLEASE_PHOSPHATASE DOMAIN-CONTAINING PROTEIN"/>
    <property type="match status" value="1"/>
</dbReference>
<organism evidence="1 2">
    <name type="scientific">Dryococelus australis</name>
    <dbReference type="NCBI Taxonomy" id="614101"/>
    <lineage>
        <taxon>Eukaryota</taxon>
        <taxon>Metazoa</taxon>
        <taxon>Ecdysozoa</taxon>
        <taxon>Arthropoda</taxon>
        <taxon>Hexapoda</taxon>
        <taxon>Insecta</taxon>
        <taxon>Pterygota</taxon>
        <taxon>Neoptera</taxon>
        <taxon>Polyneoptera</taxon>
        <taxon>Phasmatodea</taxon>
        <taxon>Verophasmatodea</taxon>
        <taxon>Anareolatae</taxon>
        <taxon>Phasmatidae</taxon>
        <taxon>Eurycanthinae</taxon>
        <taxon>Dryococelus</taxon>
    </lineage>
</organism>
<evidence type="ECO:0000313" key="2">
    <source>
        <dbReference type="Proteomes" id="UP001159363"/>
    </source>
</evidence>
<proteinExistence type="predicted"/>
<protein>
    <recommendedName>
        <fullName evidence="3">Reverse transcriptase domain-containing protein</fullName>
    </recommendedName>
</protein>
<evidence type="ECO:0000313" key="1">
    <source>
        <dbReference type="EMBL" id="KAJ8898196.1"/>
    </source>
</evidence>
<gene>
    <name evidence="1" type="ORF">PR048_003556</name>
</gene>
<accession>A0ABQ9INH0</accession>
<name>A0ABQ9INH0_9NEOP</name>
<dbReference type="PANTHER" id="PTHR47510">
    <property type="entry name" value="REVERSE TRANSCRIPTASE DOMAIN-CONTAINING PROTEIN"/>
    <property type="match status" value="1"/>
</dbReference>
<dbReference type="Proteomes" id="UP001159363">
    <property type="component" value="Chromosome 1"/>
</dbReference>
<sequence length="406" mass="45809">MLPLDKTVTSSELITTNSKAFRKETATSDINGNLANIVSAITDSIQLASVTKSNRKYKNKYSLTPWATGDFMKLVKERDLLFKKFKMKRSNVSIKSQLSQLNNRITSLKRNLRANYYNKIFANCSGNGKLVWQNINCILGRTLTSCTTIESLSTQDNKVIHDQHEITNVFRQHFVTVGTNLSKSFPDTPENINKLQTLDRYSSSIFMAPVDESEIDLIINKLQEKSQGPDNIPVKIVKSCKTYLIPMLAYVINQSLTDGVYPHMLKIASIIPVFKSGNNKSVNNYRPISALSVSVIFITNCRFGFRKNRNTEAAATKLVDSIRKTTDKNKVAGAIFVDLCKAFDTLFRSYLTNCYQYVQIIKHKSLPQLISVGVLQGSVLRPRLFLIYINDIGSLRFNGPPTLFCR</sequence>
<reference evidence="1 2" key="1">
    <citation type="submission" date="2023-02" db="EMBL/GenBank/DDBJ databases">
        <title>LHISI_Scaffold_Assembly.</title>
        <authorList>
            <person name="Stuart O.P."/>
            <person name="Cleave R."/>
            <person name="Magrath M.J.L."/>
            <person name="Mikheyev A.S."/>
        </authorList>
    </citation>
    <scope>NUCLEOTIDE SEQUENCE [LARGE SCALE GENOMIC DNA]</scope>
    <source>
        <strain evidence="1">Daus_M_001</strain>
        <tissue evidence="1">Leg muscle</tissue>
    </source>
</reference>
<comment type="caution">
    <text evidence="1">The sequence shown here is derived from an EMBL/GenBank/DDBJ whole genome shotgun (WGS) entry which is preliminary data.</text>
</comment>
<dbReference type="EMBL" id="JARBHB010000001">
    <property type="protein sequence ID" value="KAJ8898196.1"/>
    <property type="molecule type" value="Genomic_DNA"/>
</dbReference>
<evidence type="ECO:0008006" key="3">
    <source>
        <dbReference type="Google" id="ProtNLM"/>
    </source>
</evidence>
<keyword evidence="2" id="KW-1185">Reference proteome</keyword>